<evidence type="ECO:0000313" key="3">
    <source>
        <dbReference type="Proteomes" id="UP000276133"/>
    </source>
</evidence>
<comment type="caution">
    <text evidence="2">The sequence shown here is derived from an EMBL/GenBank/DDBJ whole genome shotgun (WGS) entry which is preliminary data.</text>
</comment>
<gene>
    <name evidence="2" type="ORF">BpHYR1_021475</name>
</gene>
<name>A0A3M7R7N5_BRAPC</name>
<dbReference type="EMBL" id="REGN01004023">
    <property type="protein sequence ID" value="RNA19550.1"/>
    <property type="molecule type" value="Genomic_DNA"/>
</dbReference>
<proteinExistence type="predicted"/>
<evidence type="ECO:0000256" key="1">
    <source>
        <dbReference type="SAM" id="MobiDB-lite"/>
    </source>
</evidence>
<organism evidence="2 3">
    <name type="scientific">Brachionus plicatilis</name>
    <name type="common">Marine rotifer</name>
    <name type="synonym">Brachionus muelleri</name>
    <dbReference type="NCBI Taxonomy" id="10195"/>
    <lineage>
        <taxon>Eukaryota</taxon>
        <taxon>Metazoa</taxon>
        <taxon>Spiralia</taxon>
        <taxon>Gnathifera</taxon>
        <taxon>Rotifera</taxon>
        <taxon>Eurotatoria</taxon>
        <taxon>Monogononta</taxon>
        <taxon>Pseudotrocha</taxon>
        <taxon>Ploima</taxon>
        <taxon>Brachionidae</taxon>
        <taxon>Brachionus</taxon>
    </lineage>
</organism>
<feature type="region of interest" description="Disordered" evidence="1">
    <location>
        <begin position="1"/>
        <end position="20"/>
    </location>
</feature>
<protein>
    <submittedName>
        <fullName evidence="2">Uncharacterized protein</fullName>
    </submittedName>
</protein>
<accession>A0A3M7R7N5</accession>
<evidence type="ECO:0000313" key="2">
    <source>
        <dbReference type="EMBL" id="RNA19550.1"/>
    </source>
</evidence>
<reference evidence="2 3" key="1">
    <citation type="journal article" date="2018" name="Sci. Rep.">
        <title>Genomic signatures of local adaptation to the degree of environmental predictability in rotifers.</title>
        <authorList>
            <person name="Franch-Gras L."/>
            <person name="Hahn C."/>
            <person name="Garcia-Roger E.M."/>
            <person name="Carmona M.J."/>
            <person name="Serra M."/>
            <person name="Gomez A."/>
        </authorList>
    </citation>
    <scope>NUCLEOTIDE SEQUENCE [LARGE SCALE GENOMIC DNA]</scope>
    <source>
        <strain evidence="2">HYR1</strain>
    </source>
</reference>
<dbReference type="AlphaFoldDB" id="A0A3M7R7N5"/>
<keyword evidence="3" id="KW-1185">Reference proteome</keyword>
<sequence>MFSTAGDLRSKENFEPSDTSSFLIDDSINRSNCISFSKLVASQGTLTMIFPGLNKCHKLNLPSPLSLTIIAALYKRVRGGVLKKNSKFYQKRLINNLNHKIFDFVYLQMLIEIN</sequence>
<dbReference type="Proteomes" id="UP000276133">
    <property type="component" value="Unassembled WGS sequence"/>
</dbReference>